<organism evidence="1 2">
    <name type="scientific">Flavobacterium ranwuense</name>
    <dbReference type="NCBI Taxonomy" id="2541725"/>
    <lineage>
        <taxon>Bacteria</taxon>
        <taxon>Pseudomonadati</taxon>
        <taxon>Bacteroidota</taxon>
        <taxon>Flavobacteriia</taxon>
        <taxon>Flavobacteriales</taxon>
        <taxon>Flavobacteriaceae</taxon>
        <taxon>Flavobacterium</taxon>
    </lineage>
</organism>
<reference evidence="1 2" key="1">
    <citation type="submission" date="2019-03" db="EMBL/GenBank/DDBJ databases">
        <title>Novel species of Flavobacterium.</title>
        <authorList>
            <person name="Liu Q."/>
            <person name="Xin Y.-H."/>
        </authorList>
    </citation>
    <scope>NUCLEOTIDE SEQUENCE [LARGE SCALE GENOMIC DNA]</scope>
    <source>
        <strain evidence="1 2">LB2P22</strain>
    </source>
</reference>
<gene>
    <name evidence="1" type="ORF">E0I61_13850</name>
</gene>
<dbReference type="Proteomes" id="UP000294685">
    <property type="component" value="Unassembled WGS sequence"/>
</dbReference>
<sequence length="303" mass="34175">MKKLLVLLVSVVFVSCSQDQVESTDSIAETSSSFLDGKLLSYKDDKSFIKEYSALSELKSTKEIKGWISKKGHTSLLNTSIVSEGIQDSIIDNTRIIYSDALKAIVNDESKFKINGKVLWLNGINLYELNIENKDKNSVELIGLINDLKIYGSVFNANNKLKKIKESSTSRLTMPNVNGSSVTYMNSANDKRYYMVVFNETIIVNGVSSSKMYLRASMTYKSCSFWRCTYKEDTTTGRFLYFNVAFVEPWYSSLNNGYVYQGSGTQTILLATMGTGPFQSFDFNMDGNLRMQVSNGFDWTQTF</sequence>
<accession>A0ABY2DNW6</accession>
<dbReference type="RefSeq" id="WP_132072121.1">
    <property type="nucleotide sequence ID" value="NZ_SMLH01000009.1"/>
</dbReference>
<keyword evidence="2" id="KW-1185">Reference proteome</keyword>
<name>A0ABY2DNW6_9FLAO</name>
<proteinExistence type="predicted"/>
<evidence type="ECO:0000313" key="1">
    <source>
        <dbReference type="EMBL" id="TDE27789.1"/>
    </source>
</evidence>
<evidence type="ECO:0000313" key="2">
    <source>
        <dbReference type="Proteomes" id="UP000294685"/>
    </source>
</evidence>
<dbReference type="PROSITE" id="PS51257">
    <property type="entry name" value="PROKAR_LIPOPROTEIN"/>
    <property type="match status" value="1"/>
</dbReference>
<dbReference type="EMBL" id="SMLH01000009">
    <property type="protein sequence ID" value="TDE27789.1"/>
    <property type="molecule type" value="Genomic_DNA"/>
</dbReference>
<comment type="caution">
    <text evidence="1">The sequence shown here is derived from an EMBL/GenBank/DDBJ whole genome shotgun (WGS) entry which is preliminary data.</text>
</comment>
<evidence type="ECO:0008006" key="3">
    <source>
        <dbReference type="Google" id="ProtNLM"/>
    </source>
</evidence>
<protein>
    <recommendedName>
        <fullName evidence="3">Lipoprotein</fullName>
    </recommendedName>
</protein>